<evidence type="ECO:0000256" key="2">
    <source>
        <dbReference type="SAM" id="Phobius"/>
    </source>
</evidence>
<dbReference type="STRING" id="1210086.GCA_001613105_04103"/>
<keyword evidence="2" id="KW-1133">Transmembrane helix</keyword>
<feature type="transmembrane region" description="Helical" evidence="2">
    <location>
        <begin position="92"/>
        <end position="109"/>
    </location>
</feature>
<proteinExistence type="predicted"/>
<name>A0A370I4V4_9NOCA</name>
<dbReference type="RefSeq" id="WP_067999950.1">
    <property type="nucleotide sequence ID" value="NZ_QQBC01000005.1"/>
</dbReference>
<dbReference type="Proteomes" id="UP000254869">
    <property type="component" value="Unassembled WGS sequence"/>
</dbReference>
<evidence type="ECO:0000256" key="1">
    <source>
        <dbReference type="SAM" id="MobiDB-lite"/>
    </source>
</evidence>
<feature type="transmembrane region" description="Helical" evidence="2">
    <location>
        <begin position="242"/>
        <end position="259"/>
    </location>
</feature>
<gene>
    <name evidence="3" type="ORF">DFR76_10554</name>
</gene>
<accession>A0A370I4V4</accession>
<feature type="transmembrane region" description="Helical" evidence="2">
    <location>
        <begin position="69"/>
        <end position="86"/>
    </location>
</feature>
<reference evidence="3 4" key="1">
    <citation type="submission" date="2018-07" db="EMBL/GenBank/DDBJ databases">
        <title>Genomic Encyclopedia of Type Strains, Phase IV (KMG-IV): sequencing the most valuable type-strain genomes for metagenomic binning, comparative biology and taxonomic classification.</title>
        <authorList>
            <person name="Goeker M."/>
        </authorList>
    </citation>
    <scope>NUCLEOTIDE SEQUENCE [LARGE SCALE GENOMIC DNA]</scope>
    <source>
        <strain evidence="3 4">DSM 44290</strain>
    </source>
</reference>
<keyword evidence="2" id="KW-0472">Membrane</keyword>
<evidence type="ECO:0008006" key="5">
    <source>
        <dbReference type="Google" id="ProtNLM"/>
    </source>
</evidence>
<feature type="region of interest" description="Disordered" evidence="1">
    <location>
        <begin position="1"/>
        <end position="26"/>
    </location>
</feature>
<evidence type="ECO:0000313" key="4">
    <source>
        <dbReference type="Proteomes" id="UP000254869"/>
    </source>
</evidence>
<dbReference type="AlphaFoldDB" id="A0A370I4V4"/>
<keyword evidence="4" id="KW-1185">Reference proteome</keyword>
<feature type="transmembrane region" description="Helical" evidence="2">
    <location>
        <begin position="265"/>
        <end position="287"/>
    </location>
</feature>
<protein>
    <recommendedName>
        <fullName evidence="5">YcxB-like protein</fullName>
    </recommendedName>
</protein>
<organism evidence="3 4">
    <name type="scientific">Nocardia pseudobrasiliensis</name>
    <dbReference type="NCBI Taxonomy" id="45979"/>
    <lineage>
        <taxon>Bacteria</taxon>
        <taxon>Bacillati</taxon>
        <taxon>Actinomycetota</taxon>
        <taxon>Actinomycetes</taxon>
        <taxon>Mycobacteriales</taxon>
        <taxon>Nocardiaceae</taxon>
        <taxon>Nocardia</taxon>
    </lineage>
</organism>
<comment type="caution">
    <text evidence="3">The sequence shown here is derived from an EMBL/GenBank/DDBJ whole genome shotgun (WGS) entry which is preliminary data.</text>
</comment>
<keyword evidence="2" id="KW-0812">Transmembrane</keyword>
<sequence length="373" mass="40437">MRDQIDGPTQSATENPEAAQPNPAQTRRFGPLSAIPAMEQPDVALVGKPEYAELLMTTVRRRARIHGRLVGLAAAIPLVLMVVLWVLHQDAIAMAVTAVAAFVVFLRWMGIGPLARTYRAVIPLDGQSMTIRFGPDAFDLQGPGDRVRFPHSRFRAIQVEPETITLRMRNTLITFPRELFPDTAIDYLRARLAGHDDVAAPPPLPSLPPLGQPTAQVTAGPDTASQLAWAVTWRSNRQLTQLNAIVAVTLVLTAVVVGGERGLAAGAFAAGVIILVVLAARLTAAVIDFARMQRGFTAYAADGDVLATRFGPDAFAVRTAEMHSHIRYDRIAKLTVRRHTVLMTHGGRATAYPRELFPDTAIAHIRAANPSLL</sequence>
<dbReference type="EMBL" id="QQBC01000005">
    <property type="protein sequence ID" value="RDI65739.1"/>
    <property type="molecule type" value="Genomic_DNA"/>
</dbReference>
<evidence type="ECO:0000313" key="3">
    <source>
        <dbReference type="EMBL" id="RDI65739.1"/>
    </source>
</evidence>